<reference evidence="4" key="2">
    <citation type="submission" date="2005-08" db="EMBL/GenBank/DDBJ databases">
        <title>Complete sequence of chromosome 1 of Nitrosospira multiformis ATCC 25196.</title>
        <authorList>
            <person name="Copeland A."/>
            <person name="Lucas S."/>
            <person name="Lapidus A."/>
            <person name="Barry K."/>
            <person name="Detter J.C."/>
            <person name="Glavina T."/>
            <person name="Hammon N."/>
            <person name="Israni S."/>
            <person name="Pitluck S."/>
            <person name="Chain P."/>
            <person name="Malfatti S."/>
            <person name="Shin M."/>
            <person name="Vergez L."/>
            <person name="Schmutz J."/>
            <person name="Larimer F."/>
            <person name="Land M."/>
            <person name="Hauser L."/>
            <person name="Kyrpides N."/>
            <person name="Lykidis A."/>
            <person name="Richardson P."/>
        </authorList>
    </citation>
    <scope>NUCLEOTIDE SEQUENCE [LARGE SCALE GENOMIC DNA]</scope>
    <source>
        <strain evidence="4">ATCC 25196 / NCIMB 11849 / C 71</strain>
    </source>
</reference>
<dbReference type="Proteomes" id="UP000236751">
    <property type="component" value="Unassembled WGS sequence"/>
</dbReference>
<dbReference type="STRING" id="323848.Nmul_A2049"/>
<evidence type="ECO:0000313" key="2">
    <source>
        <dbReference type="EMBL" id="ABB75343.1"/>
    </source>
</evidence>
<dbReference type="OrthoDB" id="8563833at2"/>
<evidence type="ECO:0000313" key="4">
    <source>
        <dbReference type="Proteomes" id="UP000002718"/>
    </source>
</evidence>
<dbReference type="HOGENOM" id="CLU_338274_0_0_4"/>
<feature type="region of interest" description="Disordered" evidence="1">
    <location>
        <begin position="169"/>
        <end position="203"/>
    </location>
</feature>
<accession>Q2Y7C8</accession>
<dbReference type="AlphaFoldDB" id="Q2Y7C8"/>
<dbReference type="eggNOG" id="ENOG502Z8GJ">
    <property type="taxonomic scope" value="Bacteria"/>
</dbReference>
<dbReference type="EMBL" id="CP000103">
    <property type="protein sequence ID" value="ABB75343.1"/>
    <property type="molecule type" value="Genomic_DNA"/>
</dbReference>
<gene>
    <name evidence="2" type="ordered locus">Nmul_A2049</name>
    <name evidence="3" type="ORF">SAMN05216403_13323</name>
</gene>
<protein>
    <submittedName>
        <fullName evidence="2">Uncharacterized protein</fullName>
    </submittedName>
</protein>
<dbReference type="RefSeq" id="WP_011381358.1">
    <property type="nucleotide sequence ID" value="NC_007614.1"/>
</dbReference>
<reference evidence="3 5" key="4">
    <citation type="submission" date="2016-10" db="EMBL/GenBank/DDBJ databases">
        <authorList>
            <person name="de Groot N.N."/>
        </authorList>
    </citation>
    <scope>NUCLEOTIDE SEQUENCE [LARGE SCALE GENOMIC DNA]</scope>
    <source>
        <strain evidence="3 5">Nl13</strain>
    </source>
</reference>
<feature type="compositionally biased region" description="Low complexity" evidence="1">
    <location>
        <begin position="176"/>
        <end position="188"/>
    </location>
</feature>
<name>Q2Y7C8_NITMU</name>
<reference evidence="2 4" key="3">
    <citation type="journal article" date="2008" name="Appl. Environ. Microbiol.">
        <title>Complete genome sequence of Nitrosospira multiformis, an ammonia-oxidizing bacterium from the soil environment.</title>
        <authorList>
            <person name="Norton J.M."/>
            <person name="Klotz M.G."/>
            <person name="Stein L.Y."/>
            <person name="Arp D.J."/>
            <person name="Bottomley P.J."/>
            <person name="Chain P.S."/>
            <person name="Hauser L.J."/>
            <person name="Land M.L."/>
            <person name="Larimer F.W."/>
            <person name="Shin M.W."/>
            <person name="Starkenburg S.R."/>
        </authorList>
    </citation>
    <scope>NUCLEOTIDE SEQUENCE [LARGE SCALE GENOMIC DNA]</scope>
    <source>
        <strain evidence="2">ATCC 25196</strain>
        <strain evidence="4">ATCC 25196 / NCIMB 11849 / C 71</strain>
    </source>
</reference>
<proteinExistence type="predicted"/>
<dbReference type="KEGG" id="nmu:Nmul_A2049"/>
<organism evidence="2 4">
    <name type="scientific">Nitrosospira multiformis (strain ATCC 25196 / NCIMB 11849 / C 71)</name>
    <dbReference type="NCBI Taxonomy" id="323848"/>
    <lineage>
        <taxon>Bacteria</taxon>
        <taxon>Pseudomonadati</taxon>
        <taxon>Pseudomonadota</taxon>
        <taxon>Betaproteobacteria</taxon>
        <taxon>Nitrosomonadales</taxon>
        <taxon>Nitrosomonadaceae</taxon>
        <taxon>Nitrosospira</taxon>
    </lineage>
</organism>
<evidence type="ECO:0000313" key="5">
    <source>
        <dbReference type="Proteomes" id="UP000236751"/>
    </source>
</evidence>
<keyword evidence="4" id="KW-1185">Reference proteome</keyword>
<feature type="compositionally biased region" description="Basic and acidic residues" evidence="1">
    <location>
        <begin position="190"/>
        <end position="199"/>
    </location>
</feature>
<evidence type="ECO:0000313" key="3">
    <source>
        <dbReference type="EMBL" id="SEG12870.1"/>
    </source>
</evidence>
<sequence length="841" mass="94180">MKSSDLPKPEDEWRHYADNLILAIERGFLHTHYCVDFQLLIRIGNLIRLCLKATDQGYQVAADVTAARLNAILTQPILLPPRLLRGRCSENCKTPNKMQLPTVKPDAVAASRNPCECACDESCQKPSNFCICVKPYIGDLFLIKEELARFEAGDIADIENILAGEKKLRRHRTLTRSESTTESETDTTTSEERDHEVNEKFSLQSEVKSTVDEKVGIDAGVTATVKYGDAVTITPHANVTANFAKSESQSTARSYSKDLVDRSVSKVEEKVRKLQISKVLSEVEEKNEHSIDNTQAGADHRAGIYYWVNKVSHAQVYNYGKHMMFDVIVPEPAAIFKKLYELKLASDKNAKAPPKPEATPQAILRNTYGALLNQYGIATTDEVQPPDPTVCVQVAFSQNVPQPDNEKTVAFSSNEFKSPDIPKGYKATAMDYDIRCSIGHPLSTPQDDQAAISVNVGNICLMFDELNEFASGGGQSNKNWVSTGNMPMKGEEGAVTVALAGFSSLPLSLSGSISITCTLTDEAFEKWQAQIYNLIMTDYNRKLDAYNATINKDDQLFQIKGRNPFLNREIERNEFKRNIIAILMCNYFNGVGSMMERVAPCGYPEINFEQLEKDTPVIQFFEQVFEWEYVTYLFYHSMWARKCKWADLIDEDSGDLLFDKFLMSGAARVQVPVRPGLESVFSWFLKTGQIWGATGEPPAPGDDDYVAMIQELKEADQCDYNDRPGLIAAVQGSDTLTLTDSNFYWDLINDQPATLTLDNDVDREILVNFKVYRIVKVEQTTVGDNSTWTIIIDKPYPDASGNNMKHAVGAVFVGAPWEIVVPTELVYLRNRQDLLPTYPLP</sequence>
<dbReference type="EMBL" id="FNVK01000033">
    <property type="protein sequence ID" value="SEG12870.1"/>
    <property type="molecule type" value="Genomic_DNA"/>
</dbReference>
<reference evidence="2" key="1">
    <citation type="submission" date="2005-08" db="EMBL/GenBank/DDBJ databases">
        <title>Complete sequence of Chromosome 1 of Nitrosospira multiformis ATCC 25196.</title>
        <authorList>
            <consortium name="US DOE Joint Genome Institute"/>
            <person name="Copeland A."/>
            <person name="Lucas S."/>
            <person name="Lapidus A."/>
            <person name="Barry K."/>
            <person name="Detter J.C."/>
            <person name="Glavina T."/>
            <person name="Hammon N."/>
            <person name="Israni S."/>
            <person name="Pitluck S."/>
            <person name="Chain P."/>
            <person name="Malfatti S."/>
            <person name="Shin M."/>
            <person name="Vergez L."/>
            <person name="Schmutz J."/>
            <person name="Larimer F."/>
            <person name="Land M."/>
            <person name="Hauser L."/>
            <person name="Kyrpides N."/>
            <person name="Lykidis A."/>
            <person name="Richardson P."/>
        </authorList>
    </citation>
    <scope>NUCLEOTIDE SEQUENCE</scope>
    <source>
        <strain evidence="2">ATCC 25196</strain>
    </source>
</reference>
<dbReference type="Proteomes" id="UP000002718">
    <property type="component" value="Chromosome"/>
</dbReference>
<evidence type="ECO:0000256" key="1">
    <source>
        <dbReference type="SAM" id="MobiDB-lite"/>
    </source>
</evidence>